<protein>
    <submittedName>
        <fullName evidence="7">TetR family transcriptional regulator</fullName>
    </submittedName>
</protein>
<reference evidence="7 8" key="1">
    <citation type="submission" date="2019-03" db="EMBL/GenBank/DDBJ databases">
        <title>Genomic Encyclopedia of Type Strains, Phase IV (KMG-IV): sequencing the most valuable type-strain genomes for metagenomic binning, comparative biology and taxonomic classification.</title>
        <authorList>
            <person name="Goeker M."/>
        </authorList>
    </citation>
    <scope>NUCLEOTIDE SEQUENCE [LARGE SCALE GENOMIC DNA]</scope>
    <source>
        <strain evidence="7 8">DSM 45934</strain>
    </source>
</reference>
<keyword evidence="3 5" id="KW-0238">DNA-binding</keyword>
<dbReference type="OrthoDB" id="3288227at2"/>
<dbReference type="PRINTS" id="PR00455">
    <property type="entry name" value="HTHTETR"/>
</dbReference>
<dbReference type="InterPro" id="IPR039538">
    <property type="entry name" value="BetI_C"/>
</dbReference>
<evidence type="ECO:0000256" key="4">
    <source>
        <dbReference type="ARBA" id="ARBA00023163"/>
    </source>
</evidence>
<dbReference type="Proteomes" id="UP000295680">
    <property type="component" value="Unassembled WGS sequence"/>
</dbReference>
<evidence type="ECO:0000259" key="6">
    <source>
        <dbReference type="PROSITE" id="PS50977"/>
    </source>
</evidence>
<evidence type="ECO:0000256" key="3">
    <source>
        <dbReference type="ARBA" id="ARBA00023125"/>
    </source>
</evidence>
<keyword evidence="1" id="KW-0678">Repressor</keyword>
<evidence type="ECO:0000256" key="5">
    <source>
        <dbReference type="PROSITE-ProRule" id="PRU00335"/>
    </source>
</evidence>
<dbReference type="InterPro" id="IPR001647">
    <property type="entry name" value="HTH_TetR"/>
</dbReference>
<dbReference type="Pfam" id="PF00440">
    <property type="entry name" value="TetR_N"/>
    <property type="match status" value="1"/>
</dbReference>
<dbReference type="GO" id="GO:0003700">
    <property type="term" value="F:DNA-binding transcription factor activity"/>
    <property type="evidence" value="ECO:0007669"/>
    <property type="project" value="TreeGrafter"/>
</dbReference>
<dbReference type="PANTHER" id="PTHR30055:SF226">
    <property type="entry name" value="HTH-TYPE TRANSCRIPTIONAL REGULATOR PKSA"/>
    <property type="match status" value="1"/>
</dbReference>
<proteinExistence type="predicted"/>
<feature type="DNA-binding region" description="H-T-H motif" evidence="5">
    <location>
        <begin position="31"/>
        <end position="50"/>
    </location>
</feature>
<keyword evidence="4" id="KW-0804">Transcription</keyword>
<dbReference type="InterPro" id="IPR009057">
    <property type="entry name" value="Homeodomain-like_sf"/>
</dbReference>
<dbReference type="SUPFAM" id="SSF48498">
    <property type="entry name" value="Tetracyclin repressor-like, C-terminal domain"/>
    <property type="match status" value="1"/>
</dbReference>
<sequence length="203" mass="22270">MARPKRQEARREQLTEAARRAVVERGLIGLRLGDVAEKAGMSPGSVLYYFPSLTELLQEVQREAVSRFCAAREDAVRGEPDPRRRLLMMIRSGLPESAGDELAFLLYELGAFARKDPAYAARYIELYQRQVGIYVGILEAGSATGAFRLTGDALSIARNLVILEDGYGLHITMAVPTYEPATAERQIIAYAETAAGCTLGDLT</sequence>
<dbReference type="PANTHER" id="PTHR30055">
    <property type="entry name" value="HTH-TYPE TRANSCRIPTIONAL REGULATOR RUTR"/>
    <property type="match status" value="1"/>
</dbReference>
<evidence type="ECO:0000313" key="8">
    <source>
        <dbReference type="Proteomes" id="UP000295680"/>
    </source>
</evidence>
<dbReference type="InterPro" id="IPR050109">
    <property type="entry name" value="HTH-type_TetR-like_transc_reg"/>
</dbReference>
<dbReference type="AlphaFoldDB" id="A0A4R2IY10"/>
<dbReference type="PROSITE" id="PS50977">
    <property type="entry name" value="HTH_TETR_2"/>
    <property type="match status" value="1"/>
</dbReference>
<keyword evidence="2" id="KW-0805">Transcription regulation</keyword>
<dbReference type="GO" id="GO:0000976">
    <property type="term" value="F:transcription cis-regulatory region binding"/>
    <property type="evidence" value="ECO:0007669"/>
    <property type="project" value="TreeGrafter"/>
</dbReference>
<evidence type="ECO:0000256" key="1">
    <source>
        <dbReference type="ARBA" id="ARBA00022491"/>
    </source>
</evidence>
<comment type="caution">
    <text evidence="7">The sequence shown here is derived from an EMBL/GenBank/DDBJ whole genome shotgun (WGS) entry which is preliminary data.</text>
</comment>
<accession>A0A4R2IY10</accession>
<dbReference type="EMBL" id="SLWS01000013">
    <property type="protein sequence ID" value="TCO50673.1"/>
    <property type="molecule type" value="Genomic_DNA"/>
</dbReference>
<evidence type="ECO:0000256" key="2">
    <source>
        <dbReference type="ARBA" id="ARBA00023015"/>
    </source>
</evidence>
<gene>
    <name evidence="7" type="ORF">EV192_11350</name>
</gene>
<dbReference type="Gene3D" id="1.10.357.10">
    <property type="entry name" value="Tetracycline Repressor, domain 2"/>
    <property type="match status" value="1"/>
</dbReference>
<feature type="domain" description="HTH tetR-type" evidence="6">
    <location>
        <begin position="8"/>
        <end position="68"/>
    </location>
</feature>
<dbReference type="SUPFAM" id="SSF46689">
    <property type="entry name" value="Homeodomain-like"/>
    <property type="match status" value="1"/>
</dbReference>
<organism evidence="7 8">
    <name type="scientific">Actinocrispum wychmicini</name>
    <dbReference type="NCBI Taxonomy" id="1213861"/>
    <lineage>
        <taxon>Bacteria</taxon>
        <taxon>Bacillati</taxon>
        <taxon>Actinomycetota</taxon>
        <taxon>Actinomycetes</taxon>
        <taxon>Pseudonocardiales</taxon>
        <taxon>Pseudonocardiaceae</taxon>
        <taxon>Actinocrispum</taxon>
    </lineage>
</organism>
<dbReference type="Pfam" id="PF13977">
    <property type="entry name" value="TetR_C_6"/>
    <property type="match status" value="1"/>
</dbReference>
<name>A0A4R2IY10_9PSEU</name>
<evidence type="ECO:0000313" key="7">
    <source>
        <dbReference type="EMBL" id="TCO50673.1"/>
    </source>
</evidence>
<dbReference type="InterPro" id="IPR036271">
    <property type="entry name" value="Tet_transcr_reg_TetR-rel_C_sf"/>
</dbReference>
<dbReference type="RefSeq" id="WP_132124639.1">
    <property type="nucleotide sequence ID" value="NZ_SLWS01000013.1"/>
</dbReference>
<keyword evidence="8" id="KW-1185">Reference proteome</keyword>